<dbReference type="SUPFAM" id="SSF55729">
    <property type="entry name" value="Acyl-CoA N-acyltransferases (Nat)"/>
    <property type="match status" value="1"/>
</dbReference>
<dbReference type="InterPro" id="IPR016181">
    <property type="entry name" value="Acyl_CoA_acyltransferase"/>
</dbReference>
<dbReference type="EMBL" id="CP036268">
    <property type="protein sequence ID" value="QDT37701.1"/>
    <property type="molecule type" value="Genomic_DNA"/>
</dbReference>
<dbReference type="PROSITE" id="PS51186">
    <property type="entry name" value="GNAT"/>
    <property type="match status" value="1"/>
</dbReference>
<gene>
    <name evidence="2" type="ORF">Pan189_20830</name>
</gene>
<dbReference type="InterPro" id="IPR000182">
    <property type="entry name" value="GNAT_dom"/>
</dbReference>
<organism evidence="2 3">
    <name type="scientific">Stratiformator vulcanicus</name>
    <dbReference type="NCBI Taxonomy" id="2527980"/>
    <lineage>
        <taxon>Bacteria</taxon>
        <taxon>Pseudomonadati</taxon>
        <taxon>Planctomycetota</taxon>
        <taxon>Planctomycetia</taxon>
        <taxon>Planctomycetales</taxon>
        <taxon>Planctomycetaceae</taxon>
        <taxon>Stratiformator</taxon>
    </lineage>
</organism>
<proteinExistence type="predicted"/>
<dbReference type="KEGG" id="svp:Pan189_20830"/>
<dbReference type="Proteomes" id="UP000317318">
    <property type="component" value="Chromosome"/>
</dbReference>
<protein>
    <recommendedName>
        <fullName evidence="1">N-acetyltransferase domain-containing protein</fullName>
    </recommendedName>
</protein>
<name>A0A517R1G8_9PLAN</name>
<dbReference type="Pfam" id="PF00583">
    <property type="entry name" value="Acetyltransf_1"/>
    <property type="match status" value="1"/>
</dbReference>
<dbReference type="RefSeq" id="WP_145363793.1">
    <property type="nucleotide sequence ID" value="NZ_CP036268.1"/>
</dbReference>
<evidence type="ECO:0000313" key="2">
    <source>
        <dbReference type="EMBL" id="QDT37701.1"/>
    </source>
</evidence>
<dbReference type="Gene3D" id="3.40.630.30">
    <property type="match status" value="1"/>
</dbReference>
<dbReference type="OrthoDB" id="7658418at2"/>
<keyword evidence="3" id="KW-1185">Reference proteome</keyword>
<evidence type="ECO:0000313" key="3">
    <source>
        <dbReference type="Proteomes" id="UP000317318"/>
    </source>
</evidence>
<evidence type="ECO:0000259" key="1">
    <source>
        <dbReference type="PROSITE" id="PS51186"/>
    </source>
</evidence>
<dbReference type="GO" id="GO:0016747">
    <property type="term" value="F:acyltransferase activity, transferring groups other than amino-acyl groups"/>
    <property type="evidence" value="ECO:0007669"/>
    <property type="project" value="InterPro"/>
</dbReference>
<feature type="domain" description="N-acetyltransferase" evidence="1">
    <location>
        <begin position="58"/>
        <end position="201"/>
    </location>
</feature>
<dbReference type="AlphaFoldDB" id="A0A517R1G8"/>
<reference evidence="2 3" key="1">
    <citation type="submission" date="2019-02" db="EMBL/GenBank/DDBJ databases">
        <title>Deep-cultivation of Planctomycetes and their phenomic and genomic characterization uncovers novel biology.</title>
        <authorList>
            <person name="Wiegand S."/>
            <person name="Jogler M."/>
            <person name="Boedeker C."/>
            <person name="Pinto D."/>
            <person name="Vollmers J."/>
            <person name="Rivas-Marin E."/>
            <person name="Kohn T."/>
            <person name="Peeters S.H."/>
            <person name="Heuer A."/>
            <person name="Rast P."/>
            <person name="Oberbeckmann S."/>
            <person name="Bunk B."/>
            <person name="Jeske O."/>
            <person name="Meyerdierks A."/>
            <person name="Storesund J.E."/>
            <person name="Kallscheuer N."/>
            <person name="Luecker S."/>
            <person name="Lage O.M."/>
            <person name="Pohl T."/>
            <person name="Merkel B.J."/>
            <person name="Hornburger P."/>
            <person name="Mueller R.-W."/>
            <person name="Bruemmer F."/>
            <person name="Labrenz M."/>
            <person name="Spormann A.M."/>
            <person name="Op den Camp H."/>
            <person name="Overmann J."/>
            <person name="Amann R."/>
            <person name="Jetten M.S.M."/>
            <person name="Mascher T."/>
            <person name="Medema M.H."/>
            <person name="Devos D.P."/>
            <person name="Kaster A.-K."/>
            <person name="Ovreas L."/>
            <person name="Rohde M."/>
            <person name="Galperin M.Y."/>
            <person name="Jogler C."/>
        </authorList>
    </citation>
    <scope>NUCLEOTIDE SEQUENCE [LARGE SCALE GENOMIC DNA]</scope>
    <source>
        <strain evidence="2 3">Pan189</strain>
    </source>
</reference>
<accession>A0A517R1G8</accession>
<sequence length="201" mass="22944">MVAVNQLASRLRRNVQREGAVRFVSNRIAAKYNRTFNARLCVWQRSADIPLPQFPDDVEVRRFSATDTVPKDLIDRLSEADLPSFESRMREEFADHGVMWVALFGGEVAGYQWSRRGDYVRNWHFDLTASDTLVFSTVTFPAFRGRSVAVALAANICRHEVRPGGHAYADCMVFNKPAIRFLEKTGFKKIAERKPLPDHPD</sequence>